<reference evidence="1" key="1">
    <citation type="submission" date="2021-06" db="EMBL/GenBank/DDBJ databases">
        <authorList>
            <person name="Hodson N. C."/>
            <person name="Mongue J. A."/>
            <person name="Jaron S. K."/>
        </authorList>
    </citation>
    <scope>NUCLEOTIDE SEQUENCE</scope>
</reference>
<organism evidence="1 2">
    <name type="scientific">Allacma fusca</name>
    <dbReference type="NCBI Taxonomy" id="39272"/>
    <lineage>
        <taxon>Eukaryota</taxon>
        <taxon>Metazoa</taxon>
        <taxon>Ecdysozoa</taxon>
        <taxon>Arthropoda</taxon>
        <taxon>Hexapoda</taxon>
        <taxon>Collembola</taxon>
        <taxon>Symphypleona</taxon>
        <taxon>Sminthuridae</taxon>
        <taxon>Allacma</taxon>
    </lineage>
</organism>
<proteinExistence type="predicted"/>
<name>A0A8J2K6S7_9HEXA</name>
<dbReference type="Proteomes" id="UP000708208">
    <property type="component" value="Unassembled WGS sequence"/>
</dbReference>
<dbReference type="OrthoDB" id="10049357at2759"/>
<evidence type="ECO:0000313" key="2">
    <source>
        <dbReference type="Proteomes" id="UP000708208"/>
    </source>
</evidence>
<comment type="caution">
    <text evidence="1">The sequence shown here is derived from an EMBL/GenBank/DDBJ whole genome shotgun (WGS) entry which is preliminary data.</text>
</comment>
<protein>
    <submittedName>
        <fullName evidence="1">Uncharacterized protein</fullName>
    </submittedName>
</protein>
<dbReference type="PANTHER" id="PTHR47331">
    <property type="entry name" value="PHD-TYPE DOMAIN-CONTAINING PROTEIN"/>
    <property type="match status" value="1"/>
</dbReference>
<sequence>MGGSWEKLVRSVKVALGTTLVNHTPTDEILLTLSAVVNSRPLTEVSVDPKDPQALTQNIFLNFRSVDATPRGEYSNTDLILRKS</sequence>
<keyword evidence="2" id="KW-1185">Reference proteome</keyword>
<dbReference type="EMBL" id="CAJVCH010189001">
    <property type="protein sequence ID" value="CAG7730102.1"/>
    <property type="molecule type" value="Genomic_DNA"/>
</dbReference>
<dbReference type="PANTHER" id="PTHR47331:SF6">
    <property type="entry name" value="DOUBLECORTIN DOMAIN-CONTAINING PROTEIN"/>
    <property type="match status" value="1"/>
</dbReference>
<dbReference type="AlphaFoldDB" id="A0A8J2K6S7"/>
<accession>A0A8J2K6S7</accession>
<evidence type="ECO:0000313" key="1">
    <source>
        <dbReference type="EMBL" id="CAG7730102.1"/>
    </source>
</evidence>
<gene>
    <name evidence="1" type="ORF">AFUS01_LOCUS18774</name>
</gene>